<proteinExistence type="predicted"/>
<dbReference type="Proteomes" id="UP001054837">
    <property type="component" value="Unassembled WGS sequence"/>
</dbReference>
<protein>
    <submittedName>
        <fullName evidence="1">Uncharacterized protein</fullName>
    </submittedName>
</protein>
<evidence type="ECO:0000313" key="1">
    <source>
        <dbReference type="EMBL" id="GIY03274.1"/>
    </source>
</evidence>
<organism evidence="1 2">
    <name type="scientific">Caerostris darwini</name>
    <dbReference type="NCBI Taxonomy" id="1538125"/>
    <lineage>
        <taxon>Eukaryota</taxon>
        <taxon>Metazoa</taxon>
        <taxon>Ecdysozoa</taxon>
        <taxon>Arthropoda</taxon>
        <taxon>Chelicerata</taxon>
        <taxon>Arachnida</taxon>
        <taxon>Araneae</taxon>
        <taxon>Araneomorphae</taxon>
        <taxon>Entelegynae</taxon>
        <taxon>Araneoidea</taxon>
        <taxon>Araneidae</taxon>
        <taxon>Caerostris</taxon>
    </lineage>
</organism>
<evidence type="ECO:0000313" key="2">
    <source>
        <dbReference type="Proteomes" id="UP001054837"/>
    </source>
</evidence>
<gene>
    <name evidence="1" type="ORF">CDAR_99251</name>
</gene>
<name>A0AAV4Q1R9_9ARAC</name>
<reference evidence="1 2" key="1">
    <citation type="submission" date="2021-06" db="EMBL/GenBank/DDBJ databases">
        <title>Caerostris darwini draft genome.</title>
        <authorList>
            <person name="Kono N."/>
            <person name="Arakawa K."/>
        </authorList>
    </citation>
    <scope>NUCLEOTIDE SEQUENCE [LARGE SCALE GENOMIC DNA]</scope>
</reference>
<dbReference type="AlphaFoldDB" id="A0AAV4Q1R9"/>
<sequence>MRKGDWTYPSYPSKCPLTPPTRIKPTEIERQMPSFAVDGQHGISYKLAFVPVSTSALDAERIFGRLRSGFRIPLFAVDGQNGISYKLAFVPVCTFALDAERIFRDYALVFEDGCILCDNTCSLTINMYMFLMDYPGVLPTSSVRILTLRRSLARHLLGGIGEGGVWGRGHSIFVRNSLKALESALAESCCSPCIAGFGKFWRMRGWR</sequence>
<accession>A0AAV4Q1R9</accession>
<comment type="caution">
    <text evidence="1">The sequence shown here is derived from an EMBL/GenBank/DDBJ whole genome shotgun (WGS) entry which is preliminary data.</text>
</comment>
<keyword evidence="2" id="KW-1185">Reference proteome</keyword>
<dbReference type="EMBL" id="BPLQ01003787">
    <property type="protein sequence ID" value="GIY03274.1"/>
    <property type="molecule type" value="Genomic_DNA"/>
</dbReference>